<dbReference type="AlphaFoldDB" id="S9VY27"/>
<dbReference type="HOGENOM" id="CLU_2360953_0_0_1"/>
<evidence type="ECO:0000313" key="2">
    <source>
        <dbReference type="Proteomes" id="UP000015464"/>
    </source>
</evidence>
<keyword evidence="2" id="KW-1185">Reference proteome</keyword>
<dbReference type="Proteomes" id="UP000015464">
    <property type="component" value="Unassembled WGS sequence"/>
</dbReference>
<dbReference type="EMBL" id="KE546991">
    <property type="protein sequence ID" value="EPY51129.1"/>
    <property type="molecule type" value="Genomic_DNA"/>
</dbReference>
<accession>S9VY27</accession>
<organism evidence="1 2">
    <name type="scientific">Schizosaccharomyces cryophilus (strain OY26 / ATCC MYA-4695 / CBS 11777 / NBRC 106824 / NRRL Y48691)</name>
    <name type="common">Fission yeast</name>
    <dbReference type="NCBI Taxonomy" id="653667"/>
    <lineage>
        <taxon>Eukaryota</taxon>
        <taxon>Fungi</taxon>
        <taxon>Dikarya</taxon>
        <taxon>Ascomycota</taxon>
        <taxon>Taphrinomycotina</taxon>
        <taxon>Schizosaccharomycetes</taxon>
        <taxon>Schizosaccharomycetales</taxon>
        <taxon>Schizosaccharomycetaceae</taxon>
        <taxon>Schizosaccharomyces</taxon>
    </lineage>
</organism>
<dbReference type="OrthoDB" id="5352138at2759"/>
<dbReference type="GeneID" id="25036630"/>
<proteinExistence type="predicted"/>
<sequence length="96" mass="10948">MLVLVKFKRQKTSIFLEVANKETLKNAVDTLRHILKTSDDQAIKIGALRNGDYVALEPSTWSNTVLTENTDYAFAYEKEDFEVHQPSDEDVMEPEG</sequence>
<protein>
    <submittedName>
        <fullName evidence="1">Uncharacterized protein</fullName>
    </submittedName>
</protein>
<evidence type="ECO:0000313" key="1">
    <source>
        <dbReference type="EMBL" id="EPY51129.1"/>
    </source>
</evidence>
<dbReference type="RefSeq" id="XP_013023702.1">
    <property type="nucleotide sequence ID" value="XM_013168248.1"/>
</dbReference>
<dbReference type="STRING" id="653667.S9VY27"/>
<reference evidence="1 2" key="1">
    <citation type="journal article" date="2011" name="Science">
        <title>Comparative functional genomics of the fission yeasts.</title>
        <authorList>
            <person name="Rhind N."/>
            <person name="Chen Z."/>
            <person name="Yassour M."/>
            <person name="Thompson D.A."/>
            <person name="Haas B.J."/>
            <person name="Habib N."/>
            <person name="Wapinski I."/>
            <person name="Roy S."/>
            <person name="Lin M.F."/>
            <person name="Heiman D.I."/>
            <person name="Young S.K."/>
            <person name="Furuya K."/>
            <person name="Guo Y."/>
            <person name="Pidoux A."/>
            <person name="Chen H.M."/>
            <person name="Robbertse B."/>
            <person name="Goldberg J.M."/>
            <person name="Aoki K."/>
            <person name="Bayne E.H."/>
            <person name="Berlin A.M."/>
            <person name="Desjardins C.A."/>
            <person name="Dobbs E."/>
            <person name="Dukaj L."/>
            <person name="Fan L."/>
            <person name="FitzGerald M.G."/>
            <person name="French C."/>
            <person name="Gujja S."/>
            <person name="Hansen K."/>
            <person name="Keifenheim D."/>
            <person name="Levin J.Z."/>
            <person name="Mosher R.A."/>
            <person name="Mueller C.A."/>
            <person name="Pfiffner J."/>
            <person name="Priest M."/>
            <person name="Russ C."/>
            <person name="Smialowska A."/>
            <person name="Swoboda P."/>
            <person name="Sykes S.M."/>
            <person name="Vaughn M."/>
            <person name="Vengrova S."/>
            <person name="Yoder R."/>
            <person name="Zeng Q."/>
            <person name="Allshire R."/>
            <person name="Baulcombe D."/>
            <person name="Birren B.W."/>
            <person name="Brown W."/>
            <person name="Ekwall K."/>
            <person name="Kellis M."/>
            <person name="Leatherwood J."/>
            <person name="Levin H."/>
            <person name="Margalit H."/>
            <person name="Martienssen R."/>
            <person name="Nieduszynski C.A."/>
            <person name="Spatafora J.W."/>
            <person name="Friedman N."/>
            <person name="Dalgaard J.Z."/>
            <person name="Baumann P."/>
            <person name="Niki H."/>
            <person name="Regev A."/>
            <person name="Nusbaum C."/>
        </authorList>
    </citation>
    <scope>NUCLEOTIDE SEQUENCE [LARGE SCALE GENOMIC DNA]</scope>
    <source>
        <strain evidence="2">OY26 / ATCC MYA-4695 / CBS 11777 / NBRC 106824 / NRRL Y48691</strain>
    </source>
</reference>
<name>S9VY27_SCHCR</name>
<dbReference type="OMA" id="WVAMEND"/>
<gene>
    <name evidence="1" type="ORF">SPOG_02306</name>
</gene>